<dbReference type="AlphaFoldDB" id="A0A135ZZQ4"/>
<keyword evidence="3" id="KW-1185">Reference proteome</keyword>
<evidence type="ECO:0008006" key="4">
    <source>
        <dbReference type="Google" id="ProtNLM"/>
    </source>
</evidence>
<keyword evidence="1" id="KW-0732">Signal</keyword>
<dbReference type="EMBL" id="LSNE01000006">
    <property type="protein sequence ID" value="KXI28427.1"/>
    <property type="molecule type" value="Genomic_DNA"/>
</dbReference>
<gene>
    <name evidence="2" type="ORF">AX660_15100</name>
</gene>
<reference evidence="3" key="1">
    <citation type="submission" date="2016-02" db="EMBL/GenBank/DDBJ databases">
        <authorList>
            <person name="Schultz-Johansen M."/>
            <person name="Glaring M.A."/>
            <person name="Bech P.K."/>
            <person name="Stougaard P."/>
        </authorList>
    </citation>
    <scope>NUCLEOTIDE SEQUENCE [LARGE SCALE GENOMIC DNA]</scope>
    <source>
        <strain evidence="3">S66</strain>
    </source>
</reference>
<organism evidence="2 3">
    <name type="scientific">Paraglaciecola hydrolytica</name>
    <dbReference type="NCBI Taxonomy" id="1799789"/>
    <lineage>
        <taxon>Bacteria</taxon>
        <taxon>Pseudomonadati</taxon>
        <taxon>Pseudomonadota</taxon>
        <taxon>Gammaproteobacteria</taxon>
        <taxon>Alteromonadales</taxon>
        <taxon>Alteromonadaceae</taxon>
        <taxon>Paraglaciecola</taxon>
    </lineage>
</organism>
<evidence type="ECO:0000256" key="1">
    <source>
        <dbReference type="SAM" id="SignalP"/>
    </source>
</evidence>
<evidence type="ECO:0000313" key="3">
    <source>
        <dbReference type="Proteomes" id="UP000070299"/>
    </source>
</evidence>
<dbReference type="RefSeq" id="WP_068377235.1">
    <property type="nucleotide sequence ID" value="NZ_LSNE01000006.1"/>
</dbReference>
<proteinExistence type="predicted"/>
<sequence length="609" mass="70903">MNWLKLFTLLIMFAPFAYAGGKDQVQELLDGLKDSYPLTYQYYSKDKSVVFDTDKGMMNALWYIANIESGGYLPYSAYLPLQQSIANVLKDLIGVTCQNCESAEDYEAFSLPYIRLIIHGKEKGLEHLSLTMSQRSLISKKINQLEAAYKIKREKFNKEQLKLWVTQNTKRIKFLNLFDVRYKVNEQRNMLKPEYLDDVYAQYAQEVFPNAFISGSNCYCEKFIQQLGKYGIGQNGTNDMTLQAMDILLTNLTKSAVKEEVTRTNCENLPYGQENSFVFQPYVDRENLLEPFWAGQNKREFALRKYAGFSTTTPKELIYKESKNQLNSMTYSRIEIDHMIPTESGYNSSQFMRCSTNLNDPKCWVDVAVVDPQARIIMTARATVEPDNLKDVAIKKPPFTRSLPSQNGLTCNKTPEYWASTRNFGYLMGFTDYYYAEFNPQLKVIMLQVHSFEYDEQDKVSLVKFDSETKDELPSQLYLSNLESFLSNKKDFMITAMIKNNQLSGNAVVKFDRYAKLMKSRLKLLEYFEDKFFPRQIWNMVGGKCRGSIQDFMECMPYVIEQVDMNWADNQLHEKMTLYMKHKKSGERKTESVYFDKDVMNLSGWNYIP</sequence>
<accession>A0A135ZZQ4</accession>
<comment type="caution">
    <text evidence="2">The sequence shown here is derived from an EMBL/GenBank/DDBJ whole genome shotgun (WGS) entry which is preliminary data.</text>
</comment>
<evidence type="ECO:0000313" key="2">
    <source>
        <dbReference type="EMBL" id="KXI28427.1"/>
    </source>
</evidence>
<protein>
    <recommendedName>
        <fullName evidence="4">DUF1524 domain-containing protein</fullName>
    </recommendedName>
</protein>
<feature type="signal peptide" evidence="1">
    <location>
        <begin position="1"/>
        <end position="19"/>
    </location>
</feature>
<feature type="chain" id="PRO_5007469301" description="DUF1524 domain-containing protein" evidence="1">
    <location>
        <begin position="20"/>
        <end position="609"/>
    </location>
</feature>
<name>A0A135ZZQ4_9ALTE</name>
<dbReference type="Proteomes" id="UP000070299">
    <property type="component" value="Unassembled WGS sequence"/>
</dbReference>